<name>A0A9D1J4F2_9FIRM</name>
<dbReference type="InterPro" id="IPR015797">
    <property type="entry name" value="NUDIX_hydrolase-like_dom_sf"/>
</dbReference>
<comment type="cofactor">
    <cofactor evidence="1">
        <name>Mg(2+)</name>
        <dbReference type="ChEBI" id="CHEBI:18420"/>
    </cofactor>
</comment>
<dbReference type="Gene3D" id="3.90.79.10">
    <property type="entry name" value="Nucleoside Triphosphate Pyrophosphohydrolase"/>
    <property type="match status" value="1"/>
</dbReference>
<proteinExistence type="predicted"/>
<evidence type="ECO:0000313" key="4">
    <source>
        <dbReference type="EMBL" id="HIR60681.1"/>
    </source>
</evidence>
<dbReference type="GO" id="GO:0016787">
    <property type="term" value="F:hydrolase activity"/>
    <property type="evidence" value="ECO:0007669"/>
    <property type="project" value="UniProtKB-KW"/>
</dbReference>
<dbReference type="AlphaFoldDB" id="A0A9D1J4F2"/>
<dbReference type="PANTHER" id="PTHR11839:SF18">
    <property type="entry name" value="NUDIX HYDROLASE DOMAIN-CONTAINING PROTEIN"/>
    <property type="match status" value="1"/>
</dbReference>
<feature type="domain" description="Nudix hydrolase" evidence="3">
    <location>
        <begin position="43"/>
        <end position="171"/>
    </location>
</feature>
<sequence>MTEEQMREVQLSRKEIYKGRVVHLFEDQVRLPDGQEARREVIRHPGGVGILPLMEDGTVFVVRQFRYPQGKVLTEIPAGKLEYGEAPLSCGKRELKEEIGAAAEEWVDLGKIYPTPAYDTEVIHIYLAKGLSFGEQHLDPGEFLNVERVPLLTLYEQVMAGEILDAKTQIAVLKVKAMLEK</sequence>
<dbReference type="InterPro" id="IPR000086">
    <property type="entry name" value="NUDIX_hydrolase_dom"/>
</dbReference>
<evidence type="ECO:0000313" key="5">
    <source>
        <dbReference type="Proteomes" id="UP000824241"/>
    </source>
</evidence>
<evidence type="ECO:0000259" key="3">
    <source>
        <dbReference type="PROSITE" id="PS51462"/>
    </source>
</evidence>
<evidence type="ECO:0000256" key="2">
    <source>
        <dbReference type="ARBA" id="ARBA00022801"/>
    </source>
</evidence>
<dbReference type="Pfam" id="PF00293">
    <property type="entry name" value="NUDIX"/>
    <property type="match status" value="1"/>
</dbReference>
<dbReference type="PANTHER" id="PTHR11839">
    <property type="entry name" value="UDP/ADP-SUGAR PYROPHOSPHATASE"/>
    <property type="match status" value="1"/>
</dbReference>
<dbReference type="SUPFAM" id="SSF55811">
    <property type="entry name" value="Nudix"/>
    <property type="match status" value="1"/>
</dbReference>
<dbReference type="EMBL" id="DVHA01000122">
    <property type="protein sequence ID" value="HIR60681.1"/>
    <property type="molecule type" value="Genomic_DNA"/>
</dbReference>
<dbReference type="GO" id="GO:0006753">
    <property type="term" value="P:nucleoside phosphate metabolic process"/>
    <property type="evidence" value="ECO:0007669"/>
    <property type="project" value="TreeGrafter"/>
</dbReference>
<dbReference type="GO" id="GO:0019693">
    <property type="term" value="P:ribose phosphate metabolic process"/>
    <property type="evidence" value="ECO:0007669"/>
    <property type="project" value="TreeGrafter"/>
</dbReference>
<organism evidence="4 5">
    <name type="scientific">Candidatus Faecivivens stercoravium</name>
    <dbReference type="NCBI Taxonomy" id="2840803"/>
    <lineage>
        <taxon>Bacteria</taxon>
        <taxon>Bacillati</taxon>
        <taxon>Bacillota</taxon>
        <taxon>Clostridia</taxon>
        <taxon>Eubacteriales</taxon>
        <taxon>Oscillospiraceae</taxon>
        <taxon>Oscillospiraceae incertae sedis</taxon>
        <taxon>Candidatus Faecivivens</taxon>
    </lineage>
</organism>
<evidence type="ECO:0000256" key="1">
    <source>
        <dbReference type="ARBA" id="ARBA00001946"/>
    </source>
</evidence>
<dbReference type="PROSITE" id="PS51462">
    <property type="entry name" value="NUDIX"/>
    <property type="match status" value="1"/>
</dbReference>
<accession>A0A9D1J4F2</accession>
<protein>
    <submittedName>
        <fullName evidence="4">NUDIX hydrolase</fullName>
    </submittedName>
</protein>
<dbReference type="Proteomes" id="UP000824241">
    <property type="component" value="Unassembled WGS sequence"/>
</dbReference>
<comment type="caution">
    <text evidence="4">The sequence shown here is derived from an EMBL/GenBank/DDBJ whole genome shotgun (WGS) entry which is preliminary data.</text>
</comment>
<gene>
    <name evidence="4" type="ORF">IAB37_03800</name>
</gene>
<reference evidence="4" key="1">
    <citation type="submission" date="2020-10" db="EMBL/GenBank/DDBJ databases">
        <authorList>
            <person name="Gilroy R."/>
        </authorList>
    </citation>
    <scope>NUCLEOTIDE SEQUENCE</scope>
    <source>
        <strain evidence="4">CHK189-12415</strain>
    </source>
</reference>
<keyword evidence="2 4" id="KW-0378">Hydrolase</keyword>
<reference evidence="4" key="2">
    <citation type="journal article" date="2021" name="PeerJ">
        <title>Extensive microbial diversity within the chicken gut microbiome revealed by metagenomics and culture.</title>
        <authorList>
            <person name="Gilroy R."/>
            <person name="Ravi A."/>
            <person name="Getino M."/>
            <person name="Pursley I."/>
            <person name="Horton D.L."/>
            <person name="Alikhan N.F."/>
            <person name="Baker D."/>
            <person name="Gharbi K."/>
            <person name="Hall N."/>
            <person name="Watson M."/>
            <person name="Adriaenssens E.M."/>
            <person name="Foster-Nyarko E."/>
            <person name="Jarju S."/>
            <person name="Secka A."/>
            <person name="Antonio M."/>
            <person name="Oren A."/>
            <person name="Chaudhuri R.R."/>
            <person name="La Ragione R."/>
            <person name="Hildebrand F."/>
            <person name="Pallen M.J."/>
        </authorList>
    </citation>
    <scope>NUCLEOTIDE SEQUENCE</scope>
    <source>
        <strain evidence="4">CHK189-12415</strain>
    </source>
</reference>